<sequence length="105" mass="11427">MKKIAIVQSSNNPDTATEALDVALALASFDTPVQLILIDDAADVLLSSPSKRYAMLDLLDAEPIAICASQEFDVDALPVNIEAIGITEEELKQYLNQFDEVLQFS</sequence>
<dbReference type="Proteomes" id="UP000197717">
    <property type="component" value="Chromosome"/>
</dbReference>
<accession>A0ABM6LTA0</accession>
<dbReference type="Pfam" id="PF02635">
    <property type="entry name" value="DsrE"/>
    <property type="match status" value="1"/>
</dbReference>
<evidence type="ECO:0000313" key="1">
    <source>
        <dbReference type="EMBL" id="ASG65829.1"/>
    </source>
</evidence>
<keyword evidence="2" id="KW-1185">Reference proteome</keyword>
<dbReference type="Gene3D" id="3.40.1260.10">
    <property type="entry name" value="DsrEFH-like"/>
    <property type="match status" value="1"/>
</dbReference>
<dbReference type="InterPro" id="IPR027396">
    <property type="entry name" value="DsrEFH-like"/>
</dbReference>
<evidence type="ECO:0008006" key="3">
    <source>
        <dbReference type="Google" id="ProtNLM"/>
    </source>
</evidence>
<dbReference type="InterPro" id="IPR003787">
    <property type="entry name" value="Sulphur_relay_DsrE/F-like"/>
</dbReference>
<gene>
    <name evidence="1" type="ORF">CEW91_06625</name>
</gene>
<organism evidence="1 2">
    <name type="scientific">Idiomarina piscisalsi</name>
    <dbReference type="NCBI Taxonomy" id="1096243"/>
    <lineage>
        <taxon>Bacteria</taxon>
        <taxon>Pseudomonadati</taxon>
        <taxon>Pseudomonadota</taxon>
        <taxon>Gammaproteobacteria</taxon>
        <taxon>Alteromonadales</taxon>
        <taxon>Idiomarinaceae</taxon>
        <taxon>Idiomarina</taxon>
    </lineage>
</organism>
<dbReference type="EMBL" id="CP022133">
    <property type="protein sequence ID" value="ASG65829.1"/>
    <property type="molecule type" value="Genomic_DNA"/>
</dbReference>
<name>A0ABM6LTA0_9GAMM</name>
<reference evidence="1 2" key="1">
    <citation type="submission" date="2017-06" db="EMBL/GenBank/DDBJ databases">
        <title>Complete genome sequence of Idiomarina piscisalsi strain 10PY1A isolated from soil of Soudi Arabia.</title>
        <authorList>
            <person name="Kim M.-C."/>
            <person name="Jung B.K."/>
            <person name="Budiyanto F."/>
            <person name="Nzila A."/>
            <person name="Shin J.-H."/>
        </authorList>
    </citation>
    <scope>NUCLEOTIDE SEQUENCE [LARGE SCALE GENOMIC DNA]</scope>
    <source>
        <strain evidence="1 2">10PY1A</strain>
    </source>
</reference>
<proteinExistence type="predicted"/>
<dbReference type="SUPFAM" id="SSF75169">
    <property type="entry name" value="DsrEFH-like"/>
    <property type="match status" value="1"/>
</dbReference>
<protein>
    <recommendedName>
        <fullName evidence="3">Sulfurtransferase complex subunit TusC</fullName>
    </recommendedName>
</protein>
<dbReference type="RefSeq" id="WP_088768228.1">
    <property type="nucleotide sequence ID" value="NZ_CP022133.1"/>
</dbReference>
<evidence type="ECO:0000313" key="2">
    <source>
        <dbReference type="Proteomes" id="UP000197717"/>
    </source>
</evidence>